<evidence type="ECO:0000256" key="1">
    <source>
        <dbReference type="SAM" id="Phobius"/>
    </source>
</evidence>
<keyword evidence="1" id="KW-0812">Transmembrane</keyword>
<dbReference type="Gene3D" id="1.25.40.10">
    <property type="entry name" value="Tetratricopeptide repeat domain"/>
    <property type="match status" value="1"/>
</dbReference>
<dbReference type="Proteomes" id="UP000321617">
    <property type="component" value="Unassembled WGS sequence"/>
</dbReference>
<dbReference type="Pfam" id="PF07721">
    <property type="entry name" value="TPR_4"/>
    <property type="match status" value="2"/>
</dbReference>
<dbReference type="OrthoDB" id="4350430at2"/>
<gene>
    <name evidence="2" type="ORF">LX16_5069</name>
</gene>
<evidence type="ECO:0000313" key="2">
    <source>
        <dbReference type="EMBL" id="TWJ07583.1"/>
    </source>
</evidence>
<keyword evidence="1" id="KW-0472">Membrane</keyword>
<accession>A0A562UPN1</accession>
<reference evidence="2 3" key="1">
    <citation type="journal article" date="2013" name="Stand. Genomic Sci.">
        <title>Genomic Encyclopedia of Type Strains, Phase I: The one thousand microbial genomes (KMG-I) project.</title>
        <authorList>
            <person name="Kyrpides N.C."/>
            <person name="Woyke T."/>
            <person name="Eisen J.A."/>
            <person name="Garrity G."/>
            <person name="Lilburn T.G."/>
            <person name="Beck B.J."/>
            <person name="Whitman W.B."/>
            <person name="Hugenholtz P."/>
            <person name="Klenk H.P."/>
        </authorList>
    </citation>
    <scope>NUCLEOTIDE SEQUENCE [LARGE SCALE GENOMIC DNA]</scope>
    <source>
        <strain evidence="2 3">DSM 45044</strain>
    </source>
</reference>
<keyword evidence="3" id="KW-1185">Reference proteome</keyword>
<feature type="transmembrane region" description="Helical" evidence="1">
    <location>
        <begin position="33"/>
        <end position="54"/>
    </location>
</feature>
<organism evidence="2 3">
    <name type="scientific">Stackebrandtia albiflava</name>
    <dbReference type="NCBI Taxonomy" id="406432"/>
    <lineage>
        <taxon>Bacteria</taxon>
        <taxon>Bacillati</taxon>
        <taxon>Actinomycetota</taxon>
        <taxon>Actinomycetes</taxon>
        <taxon>Glycomycetales</taxon>
        <taxon>Glycomycetaceae</taxon>
        <taxon>Stackebrandtia</taxon>
    </lineage>
</organism>
<dbReference type="InterPro" id="IPR011717">
    <property type="entry name" value="TPR-4"/>
</dbReference>
<proteinExistence type="predicted"/>
<name>A0A562UPN1_9ACTN</name>
<dbReference type="InterPro" id="IPR011990">
    <property type="entry name" value="TPR-like_helical_dom_sf"/>
</dbReference>
<sequence>MRERDLYGVMVLAVVGVSAFCVVGWGTRLANELAGVGAFVLAAITAAPVVAKWWGGSKPFASSRGKPGIESDEEREKRYRRGIEAGDAWAMYLLGILRKQQGNLDEAERWIRKAADAGLVNAMLNLSVMAERRGDTAQAREWMRKAADS</sequence>
<comment type="caution">
    <text evidence="2">The sequence shown here is derived from an EMBL/GenBank/DDBJ whole genome shotgun (WGS) entry which is preliminary data.</text>
</comment>
<dbReference type="SUPFAM" id="SSF81901">
    <property type="entry name" value="HCP-like"/>
    <property type="match status" value="1"/>
</dbReference>
<evidence type="ECO:0000313" key="3">
    <source>
        <dbReference type="Proteomes" id="UP000321617"/>
    </source>
</evidence>
<feature type="transmembrane region" description="Helical" evidence="1">
    <location>
        <begin position="7"/>
        <end position="27"/>
    </location>
</feature>
<protein>
    <submittedName>
        <fullName evidence="2">Tetratricopeptide repeat protein</fullName>
    </submittedName>
</protein>
<keyword evidence="1" id="KW-1133">Transmembrane helix</keyword>
<dbReference type="RefSeq" id="WP_147144353.1">
    <property type="nucleotide sequence ID" value="NZ_BAABIJ010000007.1"/>
</dbReference>
<dbReference type="EMBL" id="VLLL01000011">
    <property type="protein sequence ID" value="TWJ07583.1"/>
    <property type="molecule type" value="Genomic_DNA"/>
</dbReference>
<dbReference type="GO" id="GO:0042802">
    <property type="term" value="F:identical protein binding"/>
    <property type="evidence" value="ECO:0007669"/>
    <property type="project" value="InterPro"/>
</dbReference>
<dbReference type="AlphaFoldDB" id="A0A562UPN1"/>